<dbReference type="EMBL" id="JAUZQC010000017">
    <property type="protein sequence ID" value="KAK5856009.1"/>
    <property type="molecule type" value="Genomic_DNA"/>
</dbReference>
<reference evidence="1 2" key="2">
    <citation type="journal article" date="2023" name="Mol. Biol. Evol.">
        <title>Genomics of Secondarily Temperate Adaptation in the Only Non-Antarctic Icefish.</title>
        <authorList>
            <person name="Rivera-Colon A.G."/>
            <person name="Rayamajhi N."/>
            <person name="Minhas B.F."/>
            <person name="Madrigal G."/>
            <person name="Bilyk K.T."/>
            <person name="Yoon V."/>
            <person name="Hune M."/>
            <person name="Gregory S."/>
            <person name="Cheng C.H.C."/>
            <person name="Catchen J.M."/>
        </authorList>
    </citation>
    <scope>NUCLEOTIDE SEQUENCE [LARGE SCALE GENOMIC DNA]</scope>
    <source>
        <strain evidence="1">JMC-PN-2008</strain>
    </source>
</reference>
<proteinExistence type="predicted"/>
<evidence type="ECO:0000313" key="2">
    <source>
        <dbReference type="Proteomes" id="UP001346869"/>
    </source>
</evidence>
<evidence type="ECO:0000313" key="1">
    <source>
        <dbReference type="EMBL" id="KAK5856009.1"/>
    </source>
</evidence>
<organism evidence="1 2">
    <name type="scientific">Eleginops maclovinus</name>
    <name type="common">Patagonian blennie</name>
    <name type="synonym">Eleginus maclovinus</name>
    <dbReference type="NCBI Taxonomy" id="56733"/>
    <lineage>
        <taxon>Eukaryota</taxon>
        <taxon>Metazoa</taxon>
        <taxon>Chordata</taxon>
        <taxon>Craniata</taxon>
        <taxon>Vertebrata</taxon>
        <taxon>Euteleostomi</taxon>
        <taxon>Actinopterygii</taxon>
        <taxon>Neopterygii</taxon>
        <taxon>Teleostei</taxon>
        <taxon>Neoteleostei</taxon>
        <taxon>Acanthomorphata</taxon>
        <taxon>Eupercaria</taxon>
        <taxon>Perciformes</taxon>
        <taxon>Notothenioidei</taxon>
        <taxon>Eleginopidae</taxon>
        <taxon>Eleginops</taxon>
    </lineage>
</organism>
<dbReference type="AlphaFoldDB" id="A0AAN7X9F0"/>
<comment type="caution">
    <text evidence="1">The sequence shown here is derived from an EMBL/GenBank/DDBJ whole genome shotgun (WGS) entry which is preliminary data.</text>
</comment>
<reference evidence="1 2" key="1">
    <citation type="journal article" date="2023" name="Genes (Basel)">
        <title>Chromosome-Level Genome Assembly and Circadian Gene Repertoire of the Patagonia Blennie Eleginops maclovinus-The Closest Ancestral Proxy of Antarctic Cryonotothenioids.</title>
        <authorList>
            <person name="Cheng C.C."/>
            <person name="Rivera-Colon A.G."/>
            <person name="Minhas B.F."/>
            <person name="Wilson L."/>
            <person name="Rayamajhi N."/>
            <person name="Vargas-Chacoff L."/>
            <person name="Catchen J.M."/>
        </authorList>
    </citation>
    <scope>NUCLEOTIDE SEQUENCE [LARGE SCALE GENOMIC DNA]</scope>
    <source>
        <strain evidence="1">JMC-PN-2008</strain>
    </source>
</reference>
<sequence>MRAGRCWRREETYSRSDFAVQRAKEESAVLPPLPPPLPLSLSSSVRACVVVCVRLSRLCCCSPPPQKSWDEEGKRLYLARGKREELGSPCKTNQRL</sequence>
<keyword evidence="2" id="KW-1185">Reference proteome</keyword>
<dbReference type="Proteomes" id="UP001346869">
    <property type="component" value="Unassembled WGS sequence"/>
</dbReference>
<name>A0AAN7X9F0_ELEMC</name>
<gene>
    <name evidence="1" type="ORF">PBY51_007636</name>
</gene>
<protein>
    <submittedName>
        <fullName evidence="1">Uncharacterized protein</fullName>
    </submittedName>
</protein>
<accession>A0AAN7X9F0</accession>